<dbReference type="PANTHER" id="PTHR28004:SF2">
    <property type="entry name" value="D-SERINE DEHYDRATASE"/>
    <property type="match status" value="1"/>
</dbReference>
<dbReference type="InterPro" id="IPR001608">
    <property type="entry name" value="Ala_racemase_N"/>
</dbReference>
<comment type="caution">
    <text evidence="2">The sequence shown here is derived from an EMBL/GenBank/DDBJ whole genome shotgun (WGS) entry which is preliminary data.</text>
</comment>
<dbReference type="InterPro" id="IPR051466">
    <property type="entry name" value="D-amino_acid_metab_enzyme"/>
</dbReference>
<protein>
    <submittedName>
        <fullName evidence="2">Alanine racemase</fullName>
        <ecNumber evidence="2">5.1.1.1</ecNumber>
    </submittedName>
</protein>
<proteinExistence type="predicted"/>
<accession>A0ABT0LHN3</accession>
<dbReference type="SUPFAM" id="SSF51419">
    <property type="entry name" value="PLP-binding barrel"/>
    <property type="match status" value="1"/>
</dbReference>
<keyword evidence="2" id="KW-0413">Isomerase</keyword>
<name>A0ABT0LHN3_9GAMM</name>
<reference evidence="2 3" key="1">
    <citation type="submission" date="2022-01" db="EMBL/GenBank/DDBJ databases">
        <title>Whole genome-based taxonomy of the Shewanellaceae.</title>
        <authorList>
            <person name="Martin-Rodriguez A.J."/>
        </authorList>
    </citation>
    <scope>NUCLEOTIDE SEQUENCE [LARGE SCALE GENOMIC DNA]</scope>
    <source>
        <strain evidence="2 3">DSM 17177</strain>
    </source>
</reference>
<dbReference type="EC" id="5.1.1.1" evidence="2"/>
<evidence type="ECO:0000313" key="3">
    <source>
        <dbReference type="Proteomes" id="UP001203423"/>
    </source>
</evidence>
<feature type="domain" description="Alanine racemase N-terminal" evidence="1">
    <location>
        <begin position="47"/>
        <end position="218"/>
    </location>
</feature>
<sequence length="451" mass="48789">MAILTKNAKTVFLMGEGQASENSAALGSQLMQYRQALKAQDLPLAYVDLDKLDANITALTLRGGGKPLRVASKSIRSVSMLKYLLAKSPALKGIMCFHPQEAVYLAEQGLDDLLVAYPSMQSSAISSIAQWLKKGQRIVLMVDAPEQLALLDLTGQRLGVCFPICMDIDMSLSLPGLHFGVRRSPINSVEKALSLYDEIKATLGVKLVGVMGYEAQIAGLGDRMPGQYFKSLAIRLLKRLSIPHVAKRRQNVVYALTQAGARLDFVNGGGTGSLGSTSQDPSVTEMTVGSGFYCPHLFDYYDDVRLAPAAGFALEVVRKPDCNHFTCAGGGYLASGSADRFRLPQPYLPQGLSLDVNEGAGEVQTPLRCSDSRVIHENQYSPTGIDTHPNPNSHPLPSAQLVPTLAIGDSVFFRHGKAGEICERFSTLYGVRGVSVEQHFQTYRGEGKGFM</sequence>
<evidence type="ECO:0000313" key="2">
    <source>
        <dbReference type="EMBL" id="MCL1127213.1"/>
    </source>
</evidence>
<dbReference type="Proteomes" id="UP001203423">
    <property type="component" value="Unassembled WGS sequence"/>
</dbReference>
<dbReference type="EMBL" id="JAKIKS010000136">
    <property type="protein sequence ID" value="MCL1127213.1"/>
    <property type="molecule type" value="Genomic_DNA"/>
</dbReference>
<dbReference type="Gene3D" id="3.20.20.10">
    <property type="entry name" value="Alanine racemase"/>
    <property type="match status" value="1"/>
</dbReference>
<evidence type="ECO:0000259" key="1">
    <source>
        <dbReference type="Pfam" id="PF01168"/>
    </source>
</evidence>
<dbReference type="Pfam" id="PF01168">
    <property type="entry name" value="Ala_racemase_N"/>
    <property type="match status" value="1"/>
</dbReference>
<dbReference type="RefSeq" id="WP_248942609.1">
    <property type="nucleotide sequence ID" value="NZ_JAKIKS010000136.1"/>
</dbReference>
<organism evidence="2 3">
    <name type="scientific">Shewanella surugensis</name>
    <dbReference type="NCBI Taxonomy" id="212020"/>
    <lineage>
        <taxon>Bacteria</taxon>
        <taxon>Pseudomonadati</taxon>
        <taxon>Pseudomonadota</taxon>
        <taxon>Gammaproteobacteria</taxon>
        <taxon>Alteromonadales</taxon>
        <taxon>Shewanellaceae</taxon>
        <taxon>Shewanella</taxon>
    </lineage>
</organism>
<keyword evidence="3" id="KW-1185">Reference proteome</keyword>
<dbReference type="InterPro" id="IPR029066">
    <property type="entry name" value="PLP-binding_barrel"/>
</dbReference>
<gene>
    <name evidence="2" type="ORF">L2764_22710</name>
</gene>
<dbReference type="PANTHER" id="PTHR28004">
    <property type="entry name" value="ZGC:162816-RELATED"/>
    <property type="match status" value="1"/>
</dbReference>
<dbReference type="GO" id="GO:0008784">
    <property type="term" value="F:alanine racemase activity"/>
    <property type="evidence" value="ECO:0007669"/>
    <property type="project" value="UniProtKB-EC"/>
</dbReference>